<dbReference type="InterPro" id="IPR000150">
    <property type="entry name" value="Cof"/>
</dbReference>
<dbReference type="EMBL" id="VJMH01005398">
    <property type="protein sequence ID" value="KAF0696443.1"/>
    <property type="molecule type" value="Genomic_DNA"/>
</dbReference>
<dbReference type="GO" id="GO:0000287">
    <property type="term" value="F:magnesium ion binding"/>
    <property type="evidence" value="ECO:0007669"/>
    <property type="project" value="TreeGrafter"/>
</dbReference>
<dbReference type="Gene3D" id="3.40.50.1000">
    <property type="entry name" value="HAD superfamily/HAD-like"/>
    <property type="match status" value="1"/>
</dbReference>
<dbReference type="PANTHER" id="PTHR10000:SF8">
    <property type="entry name" value="HAD SUPERFAMILY HYDROLASE-LIKE, TYPE 3"/>
    <property type="match status" value="1"/>
</dbReference>
<evidence type="ECO:0000313" key="3">
    <source>
        <dbReference type="Proteomes" id="UP000332933"/>
    </source>
</evidence>
<dbReference type="AlphaFoldDB" id="A0A485KWI5"/>
<evidence type="ECO:0000313" key="1">
    <source>
        <dbReference type="EMBL" id="KAF0696443.1"/>
    </source>
</evidence>
<protein>
    <submittedName>
        <fullName evidence="2">Aste57867_12802 protein</fullName>
    </submittedName>
</protein>
<dbReference type="OrthoDB" id="27226at2759"/>
<name>A0A485KWI5_9STRA</name>
<accession>A0A485KWI5</accession>
<dbReference type="NCBIfam" id="TIGR01484">
    <property type="entry name" value="HAD-SF-IIB"/>
    <property type="match status" value="1"/>
</dbReference>
<sequence>MIPRRFSMVALDLDGTLLNAASHVSARTSAALQHVAATGAIISLCSGRSTACMVDAEQQLGLPHPCAVLSCNGAAAFDLQRRPLYVDTMSPASVRAVLQCADELELVTNLYDEVRGVIHARPTHPDHHALIQRYATRTGGQFNLVESYDDLSPPCQVALLCDDVAAVHAALVARITSHELQVNAYSYFVECVPRNVHKGVGLERLAAHLGVPLTQTVAFGDGRNDLEFVQTAGLGIAMANAIDAVKEVAARVTQHTHDHDGVAIELEAMLAQDLFGPPMTMPEEARCAS</sequence>
<dbReference type="NCBIfam" id="TIGR00099">
    <property type="entry name" value="Cof-subfamily"/>
    <property type="match status" value="1"/>
</dbReference>
<dbReference type="InterPro" id="IPR006379">
    <property type="entry name" value="HAD-SF_hydro_IIB"/>
</dbReference>
<reference evidence="2 3" key="1">
    <citation type="submission" date="2019-03" db="EMBL/GenBank/DDBJ databases">
        <authorList>
            <person name="Gaulin E."/>
            <person name="Dumas B."/>
        </authorList>
    </citation>
    <scope>NUCLEOTIDE SEQUENCE [LARGE SCALE GENOMIC DNA]</scope>
    <source>
        <strain evidence="2">CBS 568.67</strain>
    </source>
</reference>
<proteinExistence type="predicted"/>
<dbReference type="InterPro" id="IPR023214">
    <property type="entry name" value="HAD_sf"/>
</dbReference>
<keyword evidence="3" id="KW-1185">Reference proteome</keyword>
<dbReference type="InterPro" id="IPR036412">
    <property type="entry name" value="HAD-like_sf"/>
</dbReference>
<dbReference type="Pfam" id="PF08282">
    <property type="entry name" value="Hydrolase_3"/>
    <property type="match status" value="1"/>
</dbReference>
<dbReference type="GO" id="GO:0005829">
    <property type="term" value="C:cytosol"/>
    <property type="evidence" value="ECO:0007669"/>
    <property type="project" value="TreeGrafter"/>
</dbReference>
<evidence type="ECO:0000313" key="2">
    <source>
        <dbReference type="EMBL" id="VFT89651.1"/>
    </source>
</evidence>
<dbReference type="SUPFAM" id="SSF56784">
    <property type="entry name" value="HAD-like"/>
    <property type="match status" value="1"/>
</dbReference>
<reference evidence="1" key="2">
    <citation type="submission" date="2019-06" db="EMBL/GenBank/DDBJ databases">
        <title>Genomics analysis of Aphanomyces spp. identifies a new class of oomycete effector associated with host adaptation.</title>
        <authorList>
            <person name="Gaulin E."/>
        </authorList>
    </citation>
    <scope>NUCLEOTIDE SEQUENCE</scope>
    <source>
        <strain evidence="1">CBS 578.67</strain>
    </source>
</reference>
<dbReference type="EMBL" id="CAADRA010005419">
    <property type="protein sequence ID" value="VFT89651.1"/>
    <property type="molecule type" value="Genomic_DNA"/>
</dbReference>
<gene>
    <name evidence="2" type="primary">Aste57867_12802</name>
    <name evidence="1" type="ORF">As57867_012754</name>
    <name evidence="2" type="ORF">ASTE57867_12802</name>
</gene>
<dbReference type="Proteomes" id="UP000332933">
    <property type="component" value="Unassembled WGS sequence"/>
</dbReference>
<dbReference type="Gene3D" id="3.30.1240.10">
    <property type="match status" value="1"/>
</dbReference>
<organism evidence="2 3">
    <name type="scientific">Aphanomyces stellatus</name>
    <dbReference type="NCBI Taxonomy" id="120398"/>
    <lineage>
        <taxon>Eukaryota</taxon>
        <taxon>Sar</taxon>
        <taxon>Stramenopiles</taxon>
        <taxon>Oomycota</taxon>
        <taxon>Saprolegniomycetes</taxon>
        <taxon>Saprolegniales</taxon>
        <taxon>Verrucalvaceae</taxon>
        <taxon>Aphanomyces</taxon>
    </lineage>
</organism>
<dbReference type="PANTHER" id="PTHR10000">
    <property type="entry name" value="PHOSPHOSERINE PHOSPHATASE"/>
    <property type="match status" value="1"/>
</dbReference>
<dbReference type="GO" id="GO:0016791">
    <property type="term" value="F:phosphatase activity"/>
    <property type="evidence" value="ECO:0007669"/>
    <property type="project" value="TreeGrafter"/>
</dbReference>